<dbReference type="AlphaFoldDB" id="A0A9N9HYZ4"/>
<sequence>MAKIYLNTNGLLLESSSGEAKYRASCLVPRSERGIGMYYGLGMTERVWIWRIYRVWHIVRK</sequence>
<comment type="caution">
    <text evidence="1">The sequence shown here is derived from an EMBL/GenBank/DDBJ whole genome shotgun (WGS) entry which is preliminary data.</text>
</comment>
<reference evidence="1" key="1">
    <citation type="submission" date="2021-06" db="EMBL/GenBank/DDBJ databases">
        <authorList>
            <person name="Kallberg Y."/>
            <person name="Tangrot J."/>
            <person name="Rosling A."/>
        </authorList>
    </citation>
    <scope>NUCLEOTIDE SEQUENCE</scope>
    <source>
        <strain evidence="1">CL551</strain>
    </source>
</reference>
<feature type="non-terminal residue" evidence="1">
    <location>
        <position position="61"/>
    </location>
</feature>
<protein>
    <submittedName>
        <fullName evidence="1">7036_t:CDS:1</fullName>
    </submittedName>
</protein>
<gene>
    <name evidence="1" type="ORF">AMORRO_LOCUS12820</name>
</gene>
<name>A0A9N9HYZ4_9GLOM</name>
<dbReference type="EMBL" id="CAJVPV010019923">
    <property type="protein sequence ID" value="CAG8713016.1"/>
    <property type="molecule type" value="Genomic_DNA"/>
</dbReference>
<keyword evidence="2" id="KW-1185">Reference proteome</keyword>
<evidence type="ECO:0000313" key="1">
    <source>
        <dbReference type="EMBL" id="CAG8713016.1"/>
    </source>
</evidence>
<proteinExistence type="predicted"/>
<dbReference type="Proteomes" id="UP000789342">
    <property type="component" value="Unassembled WGS sequence"/>
</dbReference>
<accession>A0A9N9HYZ4</accession>
<organism evidence="1 2">
    <name type="scientific">Acaulospora morrowiae</name>
    <dbReference type="NCBI Taxonomy" id="94023"/>
    <lineage>
        <taxon>Eukaryota</taxon>
        <taxon>Fungi</taxon>
        <taxon>Fungi incertae sedis</taxon>
        <taxon>Mucoromycota</taxon>
        <taxon>Glomeromycotina</taxon>
        <taxon>Glomeromycetes</taxon>
        <taxon>Diversisporales</taxon>
        <taxon>Acaulosporaceae</taxon>
        <taxon>Acaulospora</taxon>
    </lineage>
</organism>
<evidence type="ECO:0000313" key="2">
    <source>
        <dbReference type="Proteomes" id="UP000789342"/>
    </source>
</evidence>